<dbReference type="RefSeq" id="WP_124878452.1">
    <property type="nucleotide sequence ID" value="NZ_RQJO01000015.1"/>
</dbReference>
<dbReference type="SUPFAM" id="SSF51621">
    <property type="entry name" value="Phosphoenolpyruvate/pyruvate domain"/>
    <property type="match status" value="1"/>
</dbReference>
<dbReference type="Pfam" id="PF02896">
    <property type="entry name" value="PEP-utilizers_C"/>
    <property type="match status" value="1"/>
</dbReference>
<dbReference type="PANTHER" id="PTHR46244">
    <property type="entry name" value="PHOSPHOENOLPYRUVATE-PROTEIN PHOSPHOTRANSFERASE"/>
    <property type="match status" value="1"/>
</dbReference>
<proteinExistence type="predicted"/>
<feature type="domain" description="PEP-utilising enzyme C-terminal" evidence="1">
    <location>
        <begin position="117"/>
        <end position="422"/>
    </location>
</feature>
<dbReference type="PANTHER" id="PTHR46244:SF3">
    <property type="entry name" value="PHOSPHOENOLPYRUVATE-PROTEIN PHOSPHOTRANSFERASE"/>
    <property type="match status" value="1"/>
</dbReference>
<sequence>MVDNNIIATGYGGLDLSTGGELVVWNRTNLTILEGKIVYVGSSLPLYQAALIAKYKPAGVILAIGNRNYHPLIFFKDLLIPCIAGTGLIDPLPSYVFMSCKKGIIYSHSIIDDQKKNNIYEVIDTDNEEVFANIGSEEAIEISYKIGAAGIGIFRTEFTAVRMLAEHLNYLLKPNYTLENYIIENSEADAIYLVANHSQLQIYLKEAFIKVIRLALRYFPEKSIIIRSIDIERDERDSLGYRGIRRCIAENGGVLKIIIQALKEISLETNHKNISLIFPLVSEYSQISIATNMVLDSGLQISNSSLRNYIKIGWKIEQPSSALNTNIWLNTFFLDFDVFPHYLGIGTNDLTQFTLGVGRYIPFTVETSVVRKYIDNLYNEFDFAIIKQLILISRSVANKNTIVIIHGELAADNRIARLLNFLKIYPSVTVLKLNDVFNSFRKLRHFDVSFEEALNDIIDNEVVSLREKDFIKKDLKFWLQSLSYLDQ</sequence>
<dbReference type="Proteomes" id="UP000271925">
    <property type="component" value="Unassembled WGS sequence"/>
</dbReference>
<evidence type="ECO:0000313" key="3">
    <source>
        <dbReference type="Proteomes" id="UP000271925"/>
    </source>
</evidence>
<evidence type="ECO:0000313" key="2">
    <source>
        <dbReference type="EMBL" id="RRA98623.1"/>
    </source>
</evidence>
<dbReference type="InterPro" id="IPR040442">
    <property type="entry name" value="Pyrv_kinase-like_dom_sf"/>
</dbReference>
<dbReference type="Gene3D" id="3.20.20.60">
    <property type="entry name" value="Phosphoenolpyruvate-binding domains"/>
    <property type="match status" value="1"/>
</dbReference>
<gene>
    <name evidence="2" type="ORF">EHT25_26830</name>
</gene>
<name>A0A3P1BDP5_9BACT</name>
<dbReference type="EMBL" id="RQJO01000015">
    <property type="protein sequence ID" value="RRA98623.1"/>
    <property type="molecule type" value="Genomic_DNA"/>
</dbReference>
<keyword evidence="3" id="KW-1185">Reference proteome</keyword>
<dbReference type="InterPro" id="IPR050499">
    <property type="entry name" value="PEP-utilizing_PTS_enzyme"/>
</dbReference>
<protein>
    <recommendedName>
        <fullName evidence="1">PEP-utilising enzyme C-terminal domain-containing protein</fullName>
    </recommendedName>
</protein>
<dbReference type="AlphaFoldDB" id="A0A3P1BDP5"/>
<organism evidence="2 3">
    <name type="scientific">Larkinella rosea</name>
    <dbReference type="NCBI Taxonomy" id="2025312"/>
    <lineage>
        <taxon>Bacteria</taxon>
        <taxon>Pseudomonadati</taxon>
        <taxon>Bacteroidota</taxon>
        <taxon>Cytophagia</taxon>
        <taxon>Cytophagales</taxon>
        <taxon>Spirosomataceae</taxon>
        <taxon>Larkinella</taxon>
    </lineage>
</organism>
<accession>A0A3P1BDP5</accession>
<dbReference type="OrthoDB" id="9765468at2"/>
<comment type="caution">
    <text evidence="2">The sequence shown here is derived from an EMBL/GenBank/DDBJ whole genome shotgun (WGS) entry which is preliminary data.</text>
</comment>
<evidence type="ECO:0000259" key="1">
    <source>
        <dbReference type="Pfam" id="PF02896"/>
    </source>
</evidence>
<dbReference type="InterPro" id="IPR000121">
    <property type="entry name" value="PEP_util_C"/>
</dbReference>
<dbReference type="InterPro" id="IPR015813">
    <property type="entry name" value="Pyrv/PenolPyrv_kinase-like_dom"/>
</dbReference>
<reference evidence="2 3" key="1">
    <citation type="submission" date="2018-11" db="EMBL/GenBank/DDBJ databases">
        <authorList>
            <person name="Zhou Z."/>
            <person name="Wang G."/>
        </authorList>
    </citation>
    <scope>NUCLEOTIDE SEQUENCE [LARGE SCALE GENOMIC DNA]</scope>
    <source>
        <strain evidence="2 3">KCTC52004</strain>
    </source>
</reference>
<dbReference type="GO" id="GO:0016772">
    <property type="term" value="F:transferase activity, transferring phosphorus-containing groups"/>
    <property type="evidence" value="ECO:0007669"/>
    <property type="project" value="InterPro"/>
</dbReference>